<accession>A0A2G9LJI4</accession>
<comment type="caution">
    <text evidence="6">The sequence shown here is derived from an EMBL/GenBank/DDBJ whole genome shotgun (WGS) entry which is preliminary data.</text>
</comment>
<evidence type="ECO:0000259" key="5">
    <source>
        <dbReference type="SMART" id="SM01194"/>
    </source>
</evidence>
<dbReference type="Pfam" id="PF03465">
    <property type="entry name" value="eRF1_3"/>
    <property type="match status" value="1"/>
</dbReference>
<comment type="subcellular location">
    <subcellularLocation>
        <location evidence="1">Cytoplasm</location>
    </subcellularLocation>
</comment>
<dbReference type="EMBL" id="PFFF01000024">
    <property type="protein sequence ID" value="PIV89767.1"/>
    <property type="molecule type" value="Genomic_DNA"/>
</dbReference>
<dbReference type="Proteomes" id="UP000229789">
    <property type="component" value="Unassembled WGS sequence"/>
</dbReference>
<dbReference type="InterPro" id="IPR024049">
    <property type="entry name" value="eRF1_1_sf"/>
</dbReference>
<protein>
    <submittedName>
        <fullName evidence="6">Peptide chain release factor 1</fullName>
    </submittedName>
</protein>
<evidence type="ECO:0000256" key="1">
    <source>
        <dbReference type="ARBA" id="ARBA00004496"/>
    </source>
</evidence>
<dbReference type="Proteomes" id="UP000228989">
    <property type="component" value="Unassembled WGS sequence"/>
</dbReference>
<evidence type="ECO:0000313" key="8">
    <source>
        <dbReference type="Proteomes" id="UP000228989"/>
    </source>
</evidence>
<dbReference type="GO" id="GO:0003747">
    <property type="term" value="F:translation release factor activity"/>
    <property type="evidence" value="ECO:0007669"/>
    <property type="project" value="InterPro"/>
</dbReference>
<comment type="similarity">
    <text evidence="2">Belongs to the eukaryotic release factor 1 family.</text>
</comment>
<dbReference type="SMART" id="SM01194">
    <property type="entry name" value="eRF1_1"/>
    <property type="match status" value="1"/>
</dbReference>
<dbReference type="Gene3D" id="3.30.420.60">
    <property type="entry name" value="eRF1 domain 2"/>
    <property type="match status" value="1"/>
</dbReference>
<keyword evidence="3" id="KW-0963">Cytoplasm</keyword>
<evidence type="ECO:0000256" key="3">
    <source>
        <dbReference type="ARBA" id="ARBA00022490"/>
    </source>
</evidence>
<dbReference type="SUPFAM" id="SSF53137">
    <property type="entry name" value="Translational machinery components"/>
    <property type="match status" value="1"/>
</dbReference>
<sequence>MDPEKFRLHSFVKNLEAKRARHTELISVYIPAGSDLNIMISMLQRERGTAENIKSATVKKNVTSALEKIVQKLRANYKQTPPKGVAIFCGNISEDLGSEKFITEMIEPLEPLKIKIYRCEREFILDPLKEQLFSRNVYGLLTMDRSEAAMGFLDGNTIKVTKTFEPMIVGKHRAGGQSAQRFDRIREGQILQYYKELANACRIFIDSSVKGVLIGGPIPTKDNFIAQHLMPLEVERKIIKVVDMSISTEISLKDLVELSKDALRDNELVKEREAVDVFFKRISIGDSKILFGKDQILEALNNRLVKHLLVSENLDSKLMDVLLDLAVKTGSNFDIISRNHSEGEQFYQIGGVGAILKY</sequence>
<keyword evidence="4" id="KW-0648">Protein biosynthesis</keyword>
<evidence type="ECO:0000313" key="7">
    <source>
        <dbReference type="EMBL" id="PIV89767.1"/>
    </source>
</evidence>
<evidence type="ECO:0000313" key="6">
    <source>
        <dbReference type="EMBL" id="PIN66699.1"/>
    </source>
</evidence>
<dbReference type="Gene3D" id="3.30.960.10">
    <property type="entry name" value="eRF1 domain 1"/>
    <property type="match status" value="1"/>
</dbReference>
<evidence type="ECO:0000256" key="4">
    <source>
        <dbReference type="ARBA" id="ARBA00022917"/>
    </source>
</evidence>
<dbReference type="InterPro" id="IPR042226">
    <property type="entry name" value="eFR1_2_sf"/>
</dbReference>
<dbReference type="AlphaFoldDB" id="A0A2G9LJI4"/>
<dbReference type="Pfam" id="PF03464">
    <property type="entry name" value="eRF1_2"/>
    <property type="match status" value="1"/>
</dbReference>
<dbReference type="SUPFAM" id="SSF55481">
    <property type="entry name" value="N-terminal domain of eukaryotic peptide chain release factor subunit 1, ERF1"/>
    <property type="match status" value="1"/>
</dbReference>
<dbReference type="InterPro" id="IPR029064">
    <property type="entry name" value="Ribosomal_eL30-like_sf"/>
</dbReference>
<dbReference type="InterPro" id="IPR005140">
    <property type="entry name" value="eRF1_Pelota-like_N"/>
</dbReference>
<dbReference type="SUPFAM" id="SSF55315">
    <property type="entry name" value="L30e-like"/>
    <property type="match status" value="1"/>
</dbReference>
<proteinExistence type="inferred from homology"/>
<dbReference type="EMBL" id="PCUF01000006">
    <property type="protein sequence ID" value="PIN66699.1"/>
    <property type="molecule type" value="Genomic_DNA"/>
</dbReference>
<dbReference type="NCBIfam" id="TIGR03676">
    <property type="entry name" value="aRF1_eRF1"/>
    <property type="match status" value="1"/>
</dbReference>
<dbReference type="InterPro" id="IPR005142">
    <property type="entry name" value="eRF1_3"/>
</dbReference>
<feature type="domain" description="eRF1/Pelota-like N-terminal" evidence="5">
    <location>
        <begin position="1"/>
        <end position="133"/>
    </location>
</feature>
<reference evidence="8" key="1">
    <citation type="submission" date="2017-09" db="EMBL/GenBank/DDBJ databases">
        <title>Depth-based differentiation of microbial function through sediment-hosted aquifers and enrichment of novel symbionts in the deep terrestrial subsurface.</title>
        <authorList>
            <person name="Probst A.J."/>
            <person name="Ladd B."/>
            <person name="Jarett J.K."/>
            <person name="Geller-Mcgrath D.E."/>
            <person name="Sieber C.M.K."/>
            <person name="Emerson J.B."/>
            <person name="Anantharaman K."/>
            <person name="Thomas B.C."/>
            <person name="Malmstrom R."/>
            <person name="Stieglmeier M."/>
            <person name="Klingl A."/>
            <person name="Woyke T."/>
            <person name="Ryan C.M."/>
            <person name="Banfield J.F."/>
        </authorList>
    </citation>
    <scope>NUCLEOTIDE SEQUENCE [LARGE SCALE GENOMIC DNA]</scope>
</reference>
<dbReference type="PANTHER" id="PTHR10113">
    <property type="entry name" value="PEPTIDE CHAIN RELEASE FACTOR SUBUNIT 1"/>
    <property type="match status" value="1"/>
</dbReference>
<dbReference type="GO" id="GO:0005737">
    <property type="term" value="C:cytoplasm"/>
    <property type="evidence" value="ECO:0007669"/>
    <property type="project" value="UniProtKB-SubCell"/>
</dbReference>
<evidence type="ECO:0000256" key="2">
    <source>
        <dbReference type="ARBA" id="ARBA00005326"/>
    </source>
</evidence>
<evidence type="ECO:0000313" key="9">
    <source>
        <dbReference type="Proteomes" id="UP000229789"/>
    </source>
</evidence>
<dbReference type="Gene3D" id="3.30.1330.30">
    <property type="match status" value="2"/>
</dbReference>
<name>A0A2G9LJI4_HUBC1</name>
<dbReference type="InterPro" id="IPR005141">
    <property type="entry name" value="eRF1_2"/>
</dbReference>
<reference evidence="6 9" key="2">
    <citation type="submission" date="2017-09" db="EMBL/GenBank/DDBJ databases">
        <title>Depth-based differentiation of microbial function through sediment-hosted aquifers and enrichment of novel symbionts in the deep terrestrial subsurface.</title>
        <authorList>
            <person name="Probst A.J."/>
            <person name="Ladd B."/>
            <person name="Jarett J.K."/>
            <person name="Geller-Mcgrath D.E."/>
            <person name="Sieber C.M."/>
            <person name="Emerson J.B."/>
            <person name="Anantharaman K."/>
            <person name="Thomas B.C."/>
            <person name="Malmstrom R."/>
            <person name="Stieglmeier M."/>
            <person name="Klingl A."/>
            <person name="Woyke T."/>
            <person name="Ryan C.M."/>
            <person name="Banfield J.F."/>
        </authorList>
    </citation>
    <scope>NUCLEOTIDE SEQUENCE [LARGE SCALE GENOMIC DNA]</scope>
    <source>
        <strain evidence="7">CG17_big_fil_post_rev_8_21_14_2_50_31_73</strain>
        <strain evidence="6">CG18_big_fil_WC_8_21_14_2_50_31_19</strain>
    </source>
</reference>
<organism evidence="6 9">
    <name type="scientific">Huberarchaeum crystalense</name>
    <dbReference type="NCBI Taxonomy" id="2014257"/>
    <lineage>
        <taxon>Archaea</taxon>
        <taxon>Candidatus Huberarchaeota</taxon>
        <taxon>Candidatus Huberarchaeia</taxon>
        <taxon>Candidatus Huberarchaeales</taxon>
        <taxon>Candidatus Huberarchaeaceae</taxon>
        <taxon>Candidatus Huberarchaeum</taxon>
    </lineage>
</organism>
<accession>A0A2H9MML4</accession>
<dbReference type="InterPro" id="IPR004403">
    <property type="entry name" value="Peptide_chain-rel_eRF1/aRF1"/>
</dbReference>
<dbReference type="Pfam" id="PF03463">
    <property type="entry name" value="eRF1_1"/>
    <property type="match status" value="1"/>
</dbReference>
<gene>
    <name evidence="6" type="primary">prf1</name>
    <name evidence="7" type="ORF">COW47_00845</name>
    <name evidence="6" type="ORF">COW69_00610</name>
</gene>